<comment type="similarity">
    <text evidence="2 7">Belongs to the complex I subunit 3 family.</text>
</comment>
<dbReference type="EMBL" id="BAAANB010000001">
    <property type="protein sequence ID" value="GAA2019973.1"/>
    <property type="molecule type" value="Genomic_DNA"/>
</dbReference>
<evidence type="ECO:0000256" key="2">
    <source>
        <dbReference type="ARBA" id="ARBA00008472"/>
    </source>
</evidence>
<proteinExistence type="inferred from homology"/>
<feature type="transmembrane region" description="Helical" evidence="8">
    <location>
        <begin position="12"/>
        <end position="30"/>
    </location>
</feature>
<comment type="caution">
    <text evidence="9">The sequence shown here is derived from an EMBL/GenBank/DDBJ whole genome shotgun (WGS) entry which is preliminary data.</text>
</comment>
<evidence type="ECO:0000256" key="7">
    <source>
        <dbReference type="RuleBase" id="RU003639"/>
    </source>
</evidence>
<dbReference type="Proteomes" id="UP001501285">
    <property type="component" value="Unassembled WGS sequence"/>
</dbReference>
<dbReference type="PANTHER" id="PTHR11058:SF9">
    <property type="entry name" value="NADH-UBIQUINONE OXIDOREDUCTASE CHAIN 3"/>
    <property type="match status" value="1"/>
</dbReference>
<accession>A0ABN2TSR1</accession>
<evidence type="ECO:0000313" key="10">
    <source>
        <dbReference type="Proteomes" id="UP001501285"/>
    </source>
</evidence>
<organism evidence="9 10">
    <name type="scientific">Terrabacter terrae</name>
    <dbReference type="NCBI Taxonomy" id="318434"/>
    <lineage>
        <taxon>Bacteria</taxon>
        <taxon>Bacillati</taxon>
        <taxon>Actinomycetota</taxon>
        <taxon>Actinomycetes</taxon>
        <taxon>Micrococcales</taxon>
        <taxon>Intrasporangiaceae</taxon>
        <taxon>Terrabacter</taxon>
    </lineage>
</organism>
<name>A0ABN2TSR1_9MICO</name>
<dbReference type="EC" id="7.1.1.-" evidence="7"/>
<sequence length="125" mass="13535">MTRLADMSGYVAVAAVLGAGVLLVTAAMLARRLLAPRAPHPAKLTTYESGVDPVGEGWAQTKVRYFVFSFLYVIFAVDAVYLFPWASVIRDVDLGRASLVEMGLFLGVLVLGLGHAARRGLLRWV</sequence>
<feature type="transmembrane region" description="Helical" evidence="8">
    <location>
        <begin position="98"/>
        <end position="117"/>
    </location>
</feature>
<keyword evidence="7" id="KW-0874">Quinone</keyword>
<reference evidence="9 10" key="1">
    <citation type="journal article" date="2019" name="Int. J. Syst. Evol. Microbiol.">
        <title>The Global Catalogue of Microorganisms (GCM) 10K type strain sequencing project: providing services to taxonomists for standard genome sequencing and annotation.</title>
        <authorList>
            <consortium name="The Broad Institute Genomics Platform"/>
            <consortium name="The Broad Institute Genome Sequencing Center for Infectious Disease"/>
            <person name="Wu L."/>
            <person name="Ma J."/>
        </authorList>
    </citation>
    <scope>NUCLEOTIDE SEQUENCE [LARGE SCALE GENOMIC DNA]</scope>
    <source>
        <strain evidence="9 10">JCM 14283</strain>
    </source>
</reference>
<dbReference type="Gene3D" id="1.20.58.1610">
    <property type="entry name" value="NADH:ubiquinone/plastoquinone oxidoreductase, chain 3"/>
    <property type="match status" value="1"/>
</dbReference>
<comment type="subcellular location">
    <subcellularLocation>
        <location evidence="7">Cell membrane</location>
        <topology evidence="7">Multi-pass membrane protein</topology>
    </subcellularLocation>
    <subcellularLocation>
        <location evidence="1">Membrane</location>
    </subcellularLocation>
</comment>
<evidence type="ECO:0000256" key="8">
    <source>
        <dbReference type="SAM" id="Phobius"/>
    </source>
</evidence>
<keyword evidence="7" id="KW-0520">NAD</keyword>
<dbReference type="Pfam" id="PF00507">
    <property type="entry name" value="Oxidored_q4"/>
    <property type="match status" value="1"/>
</dbReference>
<evidence type="ECO:0000256" key="6">
    <source>
        <dbReference type="ARBA" id="ARBA00023136"/>
    </source>
</evidence>
<dbReference type="InterPro" id="IPR038430">
    <property type="entry name" value="NDAH_ubi_oxred_su3_sf"/>
</dbReference>
<protein>
    <recommendedName>
        <fullName evidence="7">NADH-quinone oxidoreductase subunit</fullName>
        <ecNumber evidence="7">7.1.1.-</ecNumber>
    </recommendedName>
</protein>
<dbReference type="InterPro" id="IPR000440">
    <property type="entry name" value="NADH_UbQ/plastoQ_OxRdtase_su3"/>
</dbReference>
<feature type="transmembrane region" description="Helical" evidence="8">
    <location>
        <begin position="65"/>
        <end position="86"/>
    </location>
</feature>
<keyword evidence="4 7" id="KW-0812">Transmembrane</keyword>
<keyword evidence="10" id="KW-1185">Reference proteome</keyword>
<evidence type="ECO:0000256" key="3">
    <source>
        <dbReference type="ARBA" id="ARBA00022448"/>
    </source>
</evidence>
<evidence type="ECO:0000256" key="4">
    <source>
        <dbReference type="ARBA" id="ARBA00022692"/>
    </source>
</evidence>
<evidence type="ECO:0000256" key="1">
    <source>
        <dbReference type="ARBA" id="ARBA00004370"/>
    </source>
</evidence>
<comment type="catalytic activity">
    <reaction evidence="7">
        <text>a quinone + NADH + 5 H(+)(in) = a quinol + NAD(+) + 4 H(+)(out)</text>
        <dbReference type="Rhea" id="RHEA:57888"/>
        <dbReference type="ChEBI" id="CHEBI:15378"/>
        <dbReference type="ChEBI" id="CHEBI:24646"/>
        <dbReference type="ChEBI" id="CHEBI:57540"/>
        <dbReference type="ChEBI" id="CHEBI:57945"/>
        <dbReference type="ChEBI" id="CHEBI:132124"/>
    </reaction>
</comment>
<evidence type="ECO:0000256" key="5">
    <source>
        <dbReference type="ARBA" id="ARBA00022989"/>
    </source>
</evidence>
<gene>
    <name evidence="9" type="ORF">GCM10009740_05320</name>
</gene>
<evidence type="ECO:0000313" key="9">
    <source>
        <dbReference type="EMBL" id="GAA2019973.1"/>
    </source>
</evidence>
<keyword evidence="5 8" id="KW-1133">Transmembrane helix</keyword>
<dbReference type="PANTHER" id="PTHR11058">
    <property type="entry name" value="NADH-UBIQUINONE OXIDOREDUCTASE CHAIN 3"/>
    <property type="match status" value="1"/>
</dbReference>
<comment type="function">
    <text evidence="7">NDH-1 shuttles electrons from NADH, via FMN and iron-sulfur (Fe-S) centers, to quinones in the respiratory chain.</text>
</comment>
<keyword evidence="6 8" id="KW-0472">Membrane</keyword>
<keyword evidence="3" id="KW-0813">Transport</keyword>